<feature type="transmembrane region" description="Helical" evidence="7">
    <location>
        <begin position="675"/>
        <end position="697"/>
    </location>
</feature>
<dbReference type="PANTHER" id="PTHR30572:SF4">
    <property type="entry name" value="ABC TRANSPORTER PERMEASE YTRF"/>
    <property type="match status" value="1"/>
</dbReference>
<evidence type="ECO:0000256" key="4">
    <source>
        <dbReference type="ARBA" id="ARBA00022989"/>
    </source>
</evidence>
<feature type="transmembrane region" description="Helical" evidence="7">
    <location>
        <begin position="730"/>
        <end position="748"/>
    </location>
</feature>
<evidence type="ECO:0000256" key="6">
    <source>
        <dbReference type="ARBA" id="ARBA00038076"/>
    </source>
</evidence>
<evidence type="ECO:0000256" key="5">
    <source>
        <dbReference type="ARBA" id="ARBA00023136"/>
    </source>
</evidence>
<dbReference type="Pfam" id="PF02687">
    <property type="entry name" value="FtsX"/>
    <property type="match status" value="2"/>
</dbReference>
<name>A0ABT5JZ22_9BURK</name>
<organism evidence="10 11">
    <name type="scientific">Janthinobacterium fluminis</name>
    <dbReference type="NCBI Taxonomy" id="2987524"/>
    <lineage>
        <taxon>Bacteria</taxon>
        <taxon>Pseudomonadati</taxon>
        <taxon>Pseudomonadota</taxon>
        <taxon>Betaproteobacteria</taxon>
        <taxon>Burkholderiales</taxon>
        <taxon>Oxalobacteraceae</taxon>
        <taxon>Janthinobacterium</taxon>
    </lineage>
</organism>
<accession>A0ABT5JZ22</accession>
<feature type="transmembrane region" description="Helical" evidence="7">
    <location>
        <begin position="293"/>
        <end position="314"/>
    </location>
</feature>
<gene>
    <name evidence="10" type="ORF">OIK44_09045</name>
</gene>
<feature type="domain" description="ABC3 transporter permease C-terminal" evidence="8">
    <location>
        <begin position="681"/>
        <end position="783"/>
    </location>
</feature>
<protein>
    <submittedName>
        <fullName evidence="10">ABC transporter permease</fullName>
    </submittedName>
</protein>
<evidence type="ECO:0000256" key="1">
    <source>
        <dbReference type="ARBA" id="ARBA00004651"/>
    </source>
</evidence>
<keyword evidence="2" id="KW-1003">Cell membrane</keyword>
<evidence type="ECO:0000256" key="7">
    <source>
        <dbReference type="SAM" id="Phobius"/>
    </source>
</evidence>
<feature type="domain" description="ABC3 transporter permease C-terminal" evidence="8">
    <location>
        <begin position="299"/>
        <end position="410"/>
    </location>
</feature>
<dbReference type="PROSITE" id="PS51257">
    <property type="entry name" value="PROKAR_LIPOPROTEIN"/>
    <property type="match status" value="1"/>
</dbReference>
<reference evidence="10 11" key="1">
    <citation type="submission" date="2022-10" db="EMBL/GenBank/DDBJ databases">
        <title>Janthinobacterium sp. hw3 Genome sequencing.</title>
        <authorList>
            <person name="Park S."/>
        </authorList>
    </citation>
    <scope>NUCLEOTIDE SEQUENCE [LARGE SCALE GENOMIC DNA]</scope>
    <source>
        <strain evidence="11">hw3</strain>
    </source>
</reference>
<dbReference type="InterPro" id="IPR025857">
    <property type="entry name" value="MacB_PCD"/>
</dbReference>
<feature type="domain" description="MacB-like periplasmic core" evidence="9">
    <location>
        <begin position="20"/>
        <end position="236"/>
    </location>
</feature>
<dbReference type="RefSeq" id="WP_273670412.1">
    <property type="nucleotide sequence ID" value="NZ_JAQQXR010000003.1"/>
</dbReference>
<dbReference type="InterPro" id="IPR003838">
    <property type="entry name" value="ABC3_permease_C"/>
</dbReference>
<feature type="transmembrane region" description="Helical" evidence="7">
    <location>
        <begin position="21"/>
        <end position="41"/>
    </location>
</feature>
<feature type="transmembrane region" description="Helical" evidence="7">
    <location>
        <begin position="760"/>
        <end position="781"/>
    </location>
</feature>
<evidence type="ECO:0000313" key="10">
    <source>
        <dbReference type="EMBL" id="MDC8757731.1"/>
    </source>
</evidence>
<dbReference type="Proteomes" id="UP001221208">
    <property type="component" value="Unassembled WGS sequence"/>
</dbReference>
<comment type="subcellular location">
    <subcellularLocation>
        <location evidence="1">Cell membrane</location>
        <topology evidence="1">Multi-pass membrane protein</topology>
    </subcellularLocation>
</comment>
<sequence>MKLRDLRIGWRVLVREPAYSAVVVCGLALGFAACFLLLGLVRYSMDYDSHVPDAARVFVVKQRINVFPRPEWQTLAGLGLRDAALHSGMPLQASIVKELETPLQLGGRLHKVDLYAVDPAFQHIFGIAPLQGDLAAALTRPDGLALTARTALRLFGRQPALGQLVRVGEAPLRVQAILPDPPANTTRPYEALTGSGSAAWPEPQRSASFAKRGRAEIYVRAGAGVSAAALTRALQDATDRSPQEAMVRDSAMGKSLAGRRVTDIALQSLPQVYFDADLAASRAGKRYGDKGQVFGLAGVALLILLLAATNYVNLATVRTLRRQREIGVRKLLGAGAARLARQFLAESALVALLATLAGLVLAWLALPLFAELLGRTLEGFFTPARCAAALAFCLATGLLAGAYPAWSATRVRLGQALAGRGGEAAGGLYLRRVLTVLQFAAAMALSGSTLAIAWQADYASHAHPGFDPDGLLVLDLPPKAEPAGALAFAEALARLPGVRGVAGSPEAVGRDGKSIVAGLRRPDGDTMRIEMKPVSPAFFEVYRVAPLAGRLFDPALDRADSAVAVVNTAAALALGYPDAQAAVGQILPAEGTAPARSIVGVAPDLRYRTLREAVQPMLYLPQASPQVLTVRSAEAPAQARQRIEVLWRRYFPNDMPDIGTARAIFAANYAEDQRLAAMLGVASLIAVALAAFGIYVLSAYSVQRRRREIVLRKLHGAGRGAIGRLLGREFAGLIGIGAALGLPLAALANERYLAGFVERAPIGLWPLPAALALAALVAALATARHTVAALRLAPLLALRD</sequence>
<evidence type="ECO:0000259" key="9">
    <source>
        <dbReference type="Pfam" id="PF12704"/>
    </source>
</evidence>
<evidence type="ECO:0000259" key="8">
    <source>
        <dbReference type="Pfam" id="PF02687"/>
    </source>
</evidence>
<keyword evidence="3 7" id="KW-0812">Transmembrane</keyword>
<feature type="transmembrane region" description="Helical" evidence="7">
    <location>
        <begin position="348"/>
        <end position="370"/>
    </location>
</feature>
<keyword evidence="5 7" id="KW-0472">Membrane</keyword>
<comment type="caution">
    <text evidence="10">The sequence shown here is derived from an EMBL/GenBank/DDBJ whole genome shotgun (WGS) entry which is preliminary data.</text>
</comment>
<feature type="transmembrane region" description="Helical" evidence="7">
    <location>
        <begin position="382"/>
        <end position="403"/>
    </location>
</feature>
<evidence type="ECO:0000313" key="11">
    <source>
        <dbReference type="Proteomes" id="UP001221208"/>
    </source>
</evidence>
<dbReference type="EMBL" id="JAQQXR010000003">
    <property type="protein sequence ID" value="MDC8757731.1"/>
    <property type="molecule type" value="Genomic_DNA"/>
</dbReference>
<dbReference type="InterPro" id="IPR050250">
    <property type="entry name" value="Macrolide_Exporter_MacB"/>
</dbReference>
<proteinExistence type="inferred from homology"/>
<keyword evidence="11" id="KW-1185">Reference proteome</keyword>
<keyword evidence="4 7" id="KW-1133">Transmembrane helix</keyword>
<feature type="domain" description="MacB-like periplasmic core" evidence="9">
    <location>
        <begin position="485"/>
        <end position="644"/>
    </location>
</feature>
<evidence type="ECO:0000256" key="2">
    <source>
        <dbReference type="ARBA" id="ARBA00022475"/>
    </source>
</evidence>
<comment type="similarity">
    <text evidence="6">Belongs to the ABC-4 integral membrane protein family.</text>
</comment>
<feature type="transmembrane region" description="Helical" evidence="7">
    <location>
        <begin position="433"/>
        <end position="454"/>
    </location>
</feature>
<dbReference type="Pfam" id="PF12704">
    <property type="entry name" value="MacB_PCD"/>
    <property type="match status" value="2"/>
</dbReference>
<evidence type="ECO:0000256" key="3">
    <source>
        <dbReference type="ARBA" id="ARBA00022692"/>
    </source>
</evidence>
<dbReference type="PANTHER" id="PTHR30572">
    <property type="entry name" value="MEMBRANE COMPONENT OF TRANSPORTER-RELATED"/>
    <property type="match status" value="1"/>
</dbReference>